<gene>
    <name evidence="3" type="ORF">ZOSMA_89G00350</name>
</gene>
<dbReference type="EMBL" id="LFYR01002109">
    <property type="protein sequence ID" value="KMZ57084.1"/>
    <property type="molecule type" value="Genomic_DNA"/>
</dbReference>
<comment type="caution">
    <text evidence="3">The sequence shown here is derived from an EMBL/GenBank/DDBJ whole genome shotgun (WGS) entry which is preliminary data.</text>
</comment>
<reference evidence="4" key="1">
    <citation type="journal article" date="2016" name="Nature">
        <title>The genome of the seagrass Zostera marina reveals angiosperm adaptation to the sea.</title>
        <authorList>
            <person name="Olsen J.L."/>
            <person name="Rouze P."/>
            <person name="Verhelst B."/>
            <person name="Lin Y.-C."/>
            <person name="Bayer T."/>
            <person name="Collen J."/>
            <person name="Dattolo E."/>
            <person name="De Paoli E."/>
            <person name="Dittami S."/>
            <person name="Maumus F."/>
            <person name="Michel G."/>
            <person name="Kersting A."/>
            <person name="Lauritano C."/>
            <person name="Lohaus R."/>
            <person name="Toepel M."/>
            <person name="Tonon T."/>
            <person name="Vanneste K."/>
            <person name="Amirebrahimi M."/>
            <person name="Brakel J."/>
            <person name="Bostroem C."/>
            <person name="Chovatia M."/>
            <person name="Grimwood J."/>
            <person name="Jenkins J.W."/>
            <person name="Jueterbock A."/>
            <person name="Mraz A."/>
            <person name="Stam W.T."/>
            <person name="Tice H."/>
            <person name="Bornberg-Bauer E."/>
            <person name="Green P.J."/>
            <person name="Pearson G.A."/>
            <person name="Procaccini G."/>
            <person name="Duarte C.M."/>
            <person name="Schmutz J."/>
            <person name="Reusch T.B.H."/>
            <person name="Van de Peer Y."/>
        </authorList>
    </citation>
    <scope>NUCLEOTIDE SEQUENCE [LARGE SCALE GENOMIC DNA]</scope>
    <source>
        <strain evidence="4">cv. Finnish</strain>
    </source>
</reference>
<evidence type="ECO:0000256" key="1">
    <source>
        <dbReference type="SAM" id="Coils"/>
    </source>
</evidence>
<proteinExistence type="predicted"/>
<evidence type="ECO:0000256" key="2">
    <source>
        <dbReference type="SAM" id="MobiDB-lite"/>
    </source>
</evidence>
<keyword evidence="4" id="KW-1185">Reference proteome</keyword>
<dbReference type="PANTHER" id="PTHR35770">
    <property type="entry name" value="U2 SMALL NUCLEAR RIBONUCLEOPROTEIN AUXILIARY FACTOR-LIKE PROTEIN"/>
    <property type="match status" value="1"/>
</dbReference>
<accession>A0A0K9NJZ7</accession>
<sequence>MTAVEKKRQDLEGFEPRFGEAKLESTAIQEETTLHPRVFIFHAQAVDPHRLQIVVSDFFSRTFQCSLTVDQIEDLRDEIGVGGTWSEFVDYLSKSLTFDDVKILIDCKLGAMDAKLIAHKSKGMPRVTFSLDQILNTTSTDLIANLALKLYKSLKENVNDILKERDANLQLTRTLSAIKEKNEDLQKQLDSYTFKNKRGTMAKSKVVDKTFNISENPSSSDQLESDSTQPSEFTCSKDSPSTKPSHCFARGRRKKISGAFFQDEEHHQSTG</sequence>
<evidence type="ECO:0000313" key="3">
    <source>
        <dbReference type="EMBL" id="KMZ57084.1"/>
    </source>
</evidence>
<dbReference type="PANTHER" id="PTHR35770:SF1">
    <property type="entry name" value="U2 SMALL NUCLEAR RIBONUCLEOPROTEIN AUXILIARY FACTOR-LIKE PROTEIN"/>
    <property type="match status" value="1"/>
</dbReference>
<name>A0A0K9NJZ7_ZOSMR</name>
<feature type="region of interest" description="Disordered" evidence="2">
    <location>
        <begin position="211"/>
        <end position="250"/>
    </location>
</feature>
<feature type="coiled-coil region" evidence="1">
    <location>
        <begin position="168"/>
        <end position="195"/>
    </location>
</feature>
<protein>
    <submittedName>
        <fullName evidence="3">Uncharacterized protein</fullName>
    </submittedName>
</protein>
<dbReference type="AlphaFoldDB" id="A0A0K9NJZ7"/>
<feature type="compositionally biased region" description="Polar residues" evidence="2">
    <location>
        <begin position="211"/>
        <end position="244"/>
    </location>
</feature>
<dbReference type="OMA" id="SHNQPER"/>
<organism evidence="3 4">
    <name type="scientific">Zostera marina</name>
    <name type="common">Eelgrass</name>
    <dbReference type="NCBI Taxonomy" id="29655"/>
    <lineage>
        <taxon>Eukaryota</taxon>
        <taxon>Viridiplantae</taxon>
        <taxon>Streptophyta</taxon>
        <taxon>Embryophyta</taxon>
        <taxon>Tracheophyta</taxon>
        <taxon>Spermatophyta</taxon>
        <taxon>Magnoliopsida</taxon>
        <taxon>Liliopsida</taxon>
        <taxon>Zosteraceae</taxon>
        <taxon>Zostera</taxon>
    </lineage>
</organism>
<keyword evidence="1" id="KW-0175">Coiled coil</keyword>
<dbReference type="Proteomes" id="UP000036987">
    <property type="component" value="Unassembled WGS sequence"/>
</dbReference>
<evidence type="ECO:0000313" key="4">
    <source>
        <dbReference type="Proteomes" id="UP000036987"/>
    </source>
</evidence>
<dbReference type="OrthoDB" id="775087at2759"/>